<sequence>MATLTKETLPGTPSGAMNNSIGQWNADIGGFFLAATRACDEFLSVFEFPPLDYSNSSAEMGRCWASKKSVPSCFSLI</sequence>
<feature type="non-terminal residue" evidence="1">
    <location>
        <position position="1"/>
    </location>
</feature>
<organism evidence="1 2">
    <name type="scientific">Cucurbita argyrosperma subsp. sororia</name>
    <dbReference type="NCBI Taxonomy" id="37648"/>
    <lineage>
        <taxon>Eukaryota</taxon>
        <taxon>Viridiplantae</taxon>
        <taxon>Streptophyta</taxon>
        <taxon>Embryophyta</taxon>
        <taxon>Tracheophyta</taxon>
        <taxon>Spermatophyta</taxon>
        <taxon>Magnoliopsida</taxon>
        <taxon>eudicotyledons</taxon>
        <taxon>Gunneridae</taxon>
        <taxon>Pentapetalae</taxon>
        <taxon>rosids</taxon>
        <taxon>fabids</taxon>
        <taxon>Cucurbitales</taxon>
        <taxon>Cucurbitaceae</taxon>
        <taxon>Cucurbiteae</taxon>
        <taxon>Cucurbita</taxon>
    </lineage>
</organism>
<proteinExistence type="predicted"/>
<protein>
    <submittedName>
        <fullName evidence="1">Uncharacterized protein</fullName>
    </submittedName>
</protein>
<dbReference type="EMBL" id="JAGKQH010000014">
    <property type="protein sequence ID" value="KAG6580502.1"/>
    <property type="molecule type" value="Genomic_DNA"/>
</dbReference>
<reference evidence="1 2" key="1">
    <citation type="journal article" date="2021" name="Hortic Res">
        <title>The domestication of Cucurbita argyrosperma as revealed by the genome of its wild relative.</title>
        <authorList>
            <person name="Barrera-Redondo J."/>
            <person name="Sanchez-de la Vega G."/>
            <person name="Aguirre-Liguori J.A."/>
            <person name="Castellanos-Morales G."/>
            <person name="Gutierrez-Guerrero Y.T."/>
            <person name="Aguirre-Dugua X."/>
            <person name="Aguirre-Planter E."/>
            <person name="Tenaillon M.I."/>
            <person name="Lira-Saade R."/>
            <person name="Eguiarte L.E."/>
        </authorList>
    </citation>
    <scope>NUCLEOTIDE SEQUENCE [LARGE SCALE GENOMIC DNA]</scope>
    <source>
        <strain evidence="1">JBR-2021</strain>
    </source>
</reference>
<dbReference type="Proteomes" id="UP000685013">
    <property type="component" value="Chromosome 14"/>
</dbReference>
<keyword evidence="2" id="KW-1185">Reference proteome</keyword>
<gene>
    <name evidence="1" type="ORF">SDJN03_20504</name>
</gene>
<comment type="caution">
    <text evidence="1">The sequence shown here is derived from an EMBL/GenBank/DDBJ whole genome shotgun (WGS) entry which is preliminary data.</text>
</comment>
<dbReference type="AlphaFoldDB" id="A0AAV6MFR8"/>
<evidence type="ECO:0000313" key="2">
    <source>
        <dbReference type="Proteomes" id="UP000685013"/>
    </source>
</evidence>
<name>A0AAV6MFR8_9ROSI</name>
<evidence type="ECO:0000313" key="1">
    <source>
        <dbReference type="EMBL" id="KAG6580502.1"/>
    </source>
</evidence>
<accession>A0AAV6MFR8</accession>